<evidence type="ECO:0000256" key="1">
    <source>
        <dbReference type="SAM" id="Coils"/>
    </source>
</evidence>
<dbReference type="Proteomes" id="UP000476176">
    <property type="component" value="Unassembled WGS sequence"/>
</dbReference>
<dbReference type="SUPFAM" id="SSF101576">
    <property type="entry name" value="Supernatant protein factor (SPF), C-terminal domain"/>
    <property type="match status" value="1"/>
</dbReference>
<dbReference type="PANTHER" id="PTHR47357:SF1">
    <property type="entry name" value="SPINDLE POLE BODY COMPONENT 110"/>
    <property type="match status" value="1"/>
</dbReference>
<evidence type="ECO:0000259" key="3">
    <source>
        <dbReference type="PROSITE" id="PS50866"/>
    </source>
</evidence>
<dbReference type="InterPro" id="IPR036598">
    <property type="entry name" value="GOLD_dom_sf"/>
</dbReference>
<feature type="coiled-coil region" evidence="1">
    <location>
        <begin position="882"/>
        <end position="1004"/>
    </location>
</feature>
<feature type="region of interest" description="Disordered" evidence="2">
    <location>
        <begin position="805"/>
        <end position="877"/>
    </location>
</feature>
<feature type="region of interest" description="Disordered" evidence="2">
    <location>
        <begin position="1630"/>
        <end position="1665"/>
    </location>
</feature>
<evidence type="ECO:0000256" key="2">
    <source>
        <dbReference type="SAM" id="MobiDB-lite"/>
    </source>
</evidence>
<feature type="compositionally biased region" description="Polar residues" evidence="2">
    <location>
        <begin position="1634"/>
        <end position="1654"/>
    </location>
</feature>
<dbReference type="InterPro" id="IPR009038">
    <property type="entry name" value="GOLD_dom"/>
</dbReference>
<feature type="compositionally biased region" description="Acidic residues" evidence="2">
    <location>
        <begin position="843"/>
        <end position="852"/>
    </location>
</feature>
<organism evidence="4 7">
    <name type="scientific">Phytophthora fragariae</name>
    <dbReference type="NCBI Taxonomy" id="53985"/>
    <lineage>
        <taxon>Eukaryota</taxon>
        <taxon>Sar</taxon>
        <taxon>Stramenopiles</taxon>
        <taxon>Oomycota</taxon>
        <taxon>Peronosporomycetes</taxon>
        <taxon>Peronosporales</taxon>
        <taxon>Peronosporaceae</taxon>
        <taxon>Phytophthora</taxon>
    </lineage>
</organism>
<dbReference type="PROSITE" id="PS50866">
    <property type="entry name" value="GOLD"/>
    <property type="match status" value="1"/>
</dbReference>
<feature type="compositionally biased region" description="Basic and acidic residues" evidence="2">
    <location>
        <begin position="805"/>
        <end position="825"/>
    </location>
</feature>
<feature type="coiled-coil region" evidence="1">
    <location>
        <begin position="1055"/>
        <end position="1089"/>
    </location>
</feature>
<evidence type="ECO:0000313" key="4">
    <source>
        <dbReference type="EMBL" id="KAE9101662.1"/>
    </source>
</evidence>
<dbReference type="EMBL" id="QXGC01000888">
    <property type="protein sequence ID" value="KAE9217552.1"/>
    <property type="molecule type" value="Genomic_DNA"/>
</dbReference>
<dbReference type="EMBL" id="QXFX01000886">
    <property type="protein sequence ID" value="KAE9101662.1"/>
    <property type="molecule type" value="Genomic_DNA"/>
</dbReference>
<feature type="coiled-coil region" evidence="1">
    <location>
        <begin position="1217"/>
        <end position="1519"/>
    </location>
</feature>
<protein>
    <recommendedName>
        <fullName evidence="3">GOLD domain-containing protein</fullName>
    </recommendedName>
</protein>
<dbReference type="GO" id="GO:0005200">
    <property type="term" value="F:structural constituent of cytoskeleton"/>
    <property type="evidence" value="ECO:0007669"/>
    <property type="project" value="TreeGrafter"/>
</dbReference>
<evidence type="ECO:0000313" key="7">
    <source>
        <dbReference type="Proteomes" id="UP000488956"/>
    </source>
</evidence>
<name>A0A6G0KY39_9STRA</name>
<feature type="coiled-coil region" evidence="1">
    <location>
        <begin position="1671"/>
        <end position="1705"/>
    </location>
</feature>
<gene>
    <name evidence="5" type="ORF">PF004_g14118</name>
    <name evidence="4" type="ORF">PF010_g14377</name>
</gene>
<feature type="compositionally biased region" description="Low complexity" evidence="2">
    <location>
        <begin position="2120"/>
        <end position="2133"/>
    </location>
</feature>
<dbReference type="Proteomes" id="UP000488956">
    <property type="component" value="Unassembled WGS sequence"/>
</dbReference>
<feature type="compositionally biased region" description="Polar residues" evidence="2">
    <location>
        <begin position="868"/>
        <end position="877"/>
    </location>
</feature>
<proteinExistence type="predicted"/>
<dbReference type="Gene3D" id="2.60.120.680">
    <property type="entry name" value="GOLD domain"/>
    <property type="match status" value="1"/>
</dbReference>
<dbReference type="PANTHER" id="PTHR47357">
    <property type="entry name" value="COP1-INTERACTIVE PROTEIN 1"/>
    <property type="match status" value="1"/>
</dbReference>
<sequence>MAADVSARVHLVAEKLAQKSADAQRKGNEGAARALSASVVDLRAAMALLAEQRHLLARRRGEGDDEEHDDADAHVQELATRLARVETMLGKKSEDMKLKGNEGAAAALQQSAGAVDKGRALLLEQQQMIFGLRGRWEKLQGVVDGAEEGGSKEEEEETPHGRLIARVRRLARLGGVLNEVFPECEEAEEVQQEVERLRREAQTAREETAEVKEMLKQESLALLEAKKEMERMTQREMVRQEEDAALLEQQREACQAMEELMRESDQEIQRMTQTAAARAEELQSLRVEMESVASEKERLVRVHVDEVNELQTQLASAMDALTMKADESAGVDADEFQALQTKLDELTSEKEDLIKTHADEIQELRQQLEDATASLAVKAEDNAASDAEELESLQTQVDNLVSEKEDLVKSYSDEVEELRRAHVEEIQELRQQLENATASLTAKAEDNGASDADELESLQTQVDNLVSEKEDLVKTHADEVEELQNAHAVEIEDLRQQLESATAQLECSTAQLESATASLAAKAEDNALSDADQLESLQTQVDNLVSEQETLIKSHSNEVEELQQAHTKEIQELRQQLEGATACLAAEAEDNAAFDADELESLQTHVDGLTSEKEGLIKAHAGEIEELQKSHRIEIEAIRQQLDDAINSLGAKTEEMASLDAEEVQPLQAKVNSLMMEKEDILQSHADETEDLRRQLESVTASLGSQGEKSATIDADELHSLKDEMSTLMTEKKSELEKLRAVHLDEIEDLRRQLDNAAAAFSVKPVEQVVSNTDELQQLRAEVRALTIEKDHLVKEHADEIEKLKQQVEGTASDKESVSDDKTDLGEEGGSESEAVGDVPVLELEEDEEEGEEKSQPTAFTAEDEVETNSSADTVASESKKAAELQVAFDNLQVQLAGYDERLQTQQDTISTLEREQEELQEQIELLTNDKTKAIEAVAELQRAHDAEVLAMQTNLDTLQAQVTEYEERCQAQLNTILTLEKEQTELQERIDLLNNERDETVDALKNTHGEETARLVQRVTECEGMIESLSSQVSETKDALAAKLVEHSETADALEQCESELRTCRSELDVQVRECSQVKNDLDALQDAESTKSEEVHTRLSQLVAALGELATCFGSTEKVNVEAVRAFTGKVWESPEIREVCSGLASLLTELVSVQDQLHTTEEQRGSMRKECDSQKLLLSQFVENADWRLFAKGGQDEEEVVESLKSAKDVADHLTVAKNNISRWLGELQQLRDRVQADTIKVNDLEQAKLQEQERLVALEISKRDLDSLVGSLNEQLAALRSEKEDVMETAEKLKVQNHSASVQGQQLQAAQQEEVAKLQQQLATVRSDFERYRVRSHTALKKMEKRAELLNGMRKENEVLLKQVQESDQQREQAETVRRESEARLQEMLRTQEMMQADFDQFTAEKARVIAQLEEEVQRLVSERDQTVKQIQELALKIQDLEKEKTQIEEESERIKEAEQEAFQARLNIATAAVQTAKQDLQKAHDALEASKAENDKRQKLIESLELELEQQRAIVPSATVASSSSPVIQSPIAYAPPLSSPSSEVNRNVAGLEKELSALRASEVSLRKQLDDARAELTVLQERFATTKAANAEKVFALEEQSNHWKIELAAANEEVHRLNTMLEEQKSRSNQAGTPSVPSPVNQQSQEQHSAHTARIPDLSLSEEVRELKTELTDANTEIALLTRALDACREELQGARDQIDLLGPSSSEPESSEDPTGVSKVSAVLVAKDEALKKLRVRVLELQEEMQTLREEKGALELELEKEELGELQASRKTMQSEKERAMQLQRRQALVSGFEKQVTTLVNELQQRLEDHSNAFREVCDFRDEHRATLFINSGGVTGDVNAAGHAGEPEFEECLVMRSGVVIKAGASFQLPVICEKRGWRVVWNFSVKEDAADVSFKLAASMADATSTQEEIVSPERMNEMSGVFQVQHDNTTLVFEWDNSFSWLNEKTLDYHVSIQEPLTPQAQKVRRSERDLLVKAKLLGDGLALIQAEAQRRSELSATLERLRECESTKDKHLEEFGARKSEVLTQKTRFQEEMDAQKAAFSAMLREQDELEDVERSIMRAWEAAVAEREDVEMTLQLAGNGAQLGTLAQDIEEQAELVAEQLKNPTSLEDMTETSTSEEQQIEKYGSGIADGQAEGEASAQLGVAEATAVE</sequence>
<comment type="caution">
    <text evidence="4">The sequence shown here is derived from an EMBL/GenBank/DDBJ whole genome shotgun (WGS) entry which is preliminary data.</text>
</comment>
<feature type="coiled-coil region" evidence="1">
    <location>
        <begin position="336"/>
        <end position="590"/>
    </location>
</feature>
<evidence type="ECO:0000313" key="6">
    <source>
        <dbReference type="Proteomes" id="UP000476176"/>
    </source>
</evidence>
<feature type="coiled-coil region" evidence="1">
    <location>
        <begin position="1732"/>
        <end position="1823"/>
    </location>
</feature>
<feature type="domain" description="GOLD" evidence="3">
    <location>
        <begin position="1861"/>
        <end position="1966"/>
    </location>
</feature>
<keyword evidence="1" id="KW-0175">Coiled coil</keyword>
<feature type="coiled-coil region" evidence="1">
    <location>
        <begin position="184"/>
        <end position="302"/>
    </location>
</feature>
<feature type="region of interest" description="Disordered" evidence="2">
    <location>
        <begin position="1705"/>
        <end position="1725"/>
    </location>
</feature>
<dbReference type="GO" id="GO:0005856">
    <property type="term" value="C:cytoskeleton"/>
    <property type="evidence" value="ECO:0007669"/>
    <property type="project" value="TreeGrafter"/>
</dbReference>
<reference evidence="6 7" key="1">
    <citation type="submission" date="2018-09" db="EMBL/GenBank/DDBJ databases">
        <title>Genomic investigation of the strawberry pathogen Phytophthora fragariae indicates pathogenicity is determined by transcriptional variation in three key races.</title>
        <authorList>
            <person name="Adams T.M."/>
            <person name="Armitage A.D."/>
            <person name="Sobczyk M.K."/>
            <person name="Bates H.J."/>
            <person name="Dunwell J.M."/>
            <person name="Nellist C.F."/>
            <person name="Harrison R.J."/>
        </authorList>
    </citation>
    <scope>NUCLEOTIDE SEQUENCE [LARGE SCALE GENOMIC DNA]</scope>
    <source>
        <strain evidence="5 6">BC-23</strain>
        <strain evidence="4 7">ONT-3</strain>
    </source>
</reference>
<accession>A0A6G0KY39</accession>
<feature type="region of interest" description="Disordered" evidence="2">
    <location>
        <begin position="2117"/>
        <end position="2165"/>
    </location>
</feature>
<feature type="compositionally biased region" description="Low complexity" evidence="2">
    <location>
        <begin position="832"/>
        <end position="842"/>
    </location>
</feature>
<evidence type="ECO:0000313" key="5">
    <source>
        <dbReference type="EMBL" id="KAE9217552.1"/>
    </source>
</evidence>